<accession>A0ABX8ZWY9</accession>
<evidence type="ECO:0000313" key="2">
    <source>
        <dbReference type="Proteomes" id="UP000824300"/>
    </source>
</evidence>
<proteinExistence type="predicted"/>
<sequence>MHSGALTGEEKHLAMVTNAHPLVPESTLKAGFRLMLHGLSAEALHGFLCELKARHEAERGKALPTQG</sequence>
<organism evidence="1 2">
    <name type="scientific">Qipengyuania xiapuensis</name>
    <dbReference type="NCBI Taxonomy" id="2867236"/>
    <lineage>
        <taxon>Bacteria</taxon>
        <taxon>Pseudomonadati</taxon>
        <taxon>Pseudomonadota</taxon>
        <taxon>Alphaproteobacteria</taxon>
        <taxon>Sphingomonadales</taxon>
        <taxon>Erythrobacteraceae</taxon>
        <taxon>Qipengyuania</taxon>
    </lineage>
</organism>
<dbReference type="InterPro" id="IPR054268">
    <property type="entry name" value="DUF6999"/>
</dbReference>
<dbReference type="RefSeq" id="WP_221429214.1">
    <property type="nucleotide sequence ID" value="NZ_CP081296.1"/>
</dbReference>
<dbReference type="EMBL" id="CP081296">
    <property type="protein sequence ID" value="QZD93530.1"/>
    <property type="molecule type" value="Genomic_DNA"/>
</dbReference>
<dbReference type="Proteomes" id="UP000824300">
    <property type="component" value="Chromosome"/>
</dbReference>
<dbReference type="Pfam" id="PF22523">
    <property type="entry name" value="DUF6999"/>
    <property type="match status" value="1"/>
</dbReference>
<evidence type="ECO:0000313" key="1">
    <source>
        <dbReference type="EMBL" id="QZD93530.1"/>
    </source>
</evidence>
<keyword evidence="2" id="KW-1185">Reference proteome</keyword>
<reference evidence="1 2" key="1">
    <citation type="submission" date="2021-08" db="EMBL/GenBank/DDBJ databases">
        <title>Comparative Genomics Analysis of the Genus Qipengyuania Reveals Extensive Genetic Diversity and Metabolic Versatility, Including the Description of Fifteen Novel Species.</title>
        <authorList>
            <person name="Liu Y."/>
        </authorList>
    </citation>
    <scope>NUCLEOTIDE SEQUENCE [LARGE SCALE GENOMIC DNA]</scope>
    <source>
        <strain evidence="1 2">1NDW3</strain>
    </source>
</reference>
<gene>
    <name evidence="1" type="ORF">K3162_05840</name>
</gene>
<protein>
    <submittedName>
        <fullName evidence="1">Uncharacterized protein</fullName>
    </submittedName>
</protein>
<name>A0ABX8ZWY9_9SPHN</name>